<dbReference type="Pfam" id="PF13244">
    <property type="entry name" value="MbhD"/>
    <property type="match status" value="1"/>
</dbReference>
<organism evidence="10 11">
    <name type="scientific">Methylocella tundrae</name>
    <dbReference type="NCBI Taxonomy" id="227605"/>
    <lineage>
        <taxon>Bacteria</taxon>
        <taxon>Pseudomonadati</taxon>
        <taxon>Pseudomonadota</taxon>
        <taxon>Alphaproteobacteria</taxon>
        <taxon>Hyphomicrobiales</taxon>
        <taxon>Beijerinckiaceae</taxon>
        <taxon>Methylocella</taxon>
    </lineage>
</organism>
<evidence type="ECO:0000256" key="7">
    <source>
        <dbReference type="SAM" id="Phobius"/>
    </source>
</evidence>
<dbReference type="InterPro" id="IPR050622">
    <property type="entry name" value="CPA3_antiporter_subunitB"/>
</dbReference>
<evidence type="ECO:0000256" key="6">
    <source>
        <dbReference type="ARBA" id="ARBA00023136"/>
    </source>
</evidence>
<dbReference type="InterPro" id="IPR025383">
    <property type="entry name" value="MrpA_C/MbhD"/>
</dbReference>
<evidence type="ECO:0000256" key="2">
    <source>
        <dbReference type="ARBA" id="ARBA00009425"/>
    </source>
</evidence>
<protein>
    <submittedName>
        <fullName evidence="10">Domain related to MnhB subunit of Na+/H+ antiporter</fullName>
    </submittedName>
</protein>
<dbReference type="RefSeq" id="WP_134487115.1">
    <property type="nucleotide sequence ID" value="NZ_LR536450.1"/>
</dbReference>
<evidence type="ECO:0000256" key="3">
    <source>
        <dbReference type="ARBA" id="ARBA00022475"/>
    </source>
</evidence>
<gene>
    <name evidence="10" type="ORF">MTUNDRAET4_0791</name>
</gene>
<feature type="transmembrane region" description="Helical" evidence="7">
    <location>
        <begin position="29"/>
        <end position="49"/>
    </location>
</feature>
<evidence type="ECO:0000256" key="5">
    <source>
        <dbReference type="ARBA" id="ARBA00022989"/>
    </source>
</evidence>
<dbReference type="PANTHER" id="PTHR33932:SF4">
    <property type="entry name" value="NA(+)_H(+) ANTIPORTER SUBUNIT B"/>
    <property type="match status" value="1"/>
</dbReference>
<feature type="domain" description="Na+/H+ antiporter MnhB subunit-related protein" evidence="8">
    <location>
        <begin position="190"/>
        <end position="301"/>
    </location>
</feature>
<reference evidence="10 11" key="1">
    <citation type="submission" date="2019-03" db="EMBL/GenBank/DDBJ databases">
        <authorList>
            <person name="Kox A.R. M."/>
        </authorList>
    </citation>
    <scope>NUCLEOTIDE SEQUENCE [LARGE SCALE GENOMIC DNA]</scope>
    <source>
        <strain evidence="10">MTUNDRAET4 annotated genome</strain>
    </source>
</reference>
<keyword evidence="3" id="KW-1003">Cell membrane</keyword>
<evidence type="ECO:0000259" key="9">
    <source>
        <dbReference type="Pfam" id="PF13244"/>
    </source>
</evidence>
<evidence type="ECO:0000256" key="4">
    <source>
        <dbReference type="ARBA" id="ARBA00022692"/>
    </source>
</evidence>
<comment type="similarity">
    <text evidence="2">Belongs to the CPA3 antiporters (TC 2.A.63) subunit B family.</text>
</comment>
<feature type="transmembrane region" description="Helical" evidence="7">
    <location>
        <begin position="219"/>
        <end position="239"/>
    </location>
</feature>
<dbReference type="KEGG" id="mtun:MTUNDRAET4_0791"/>
<feature type="transmembrane region" description="Helical" evidence="7">
    <location>
        <begin position="55"/>
        <end position="75"/>
    </location>
</feature>
<dbReference type="GO" id="GO:0005886">
    <property type="term" value="C:plasma membrane"/>
    <property type="evidence" value="ECO:0007669"/>
    <property type="project" value="UniProtKB-SubCell"/>
</dbReference>
<feature type="transmembrane region" description="Helical" evidence="7">
    <location>
        <begin position="156"/>
        <end position="177"/>
    </location>
</feature>
<dbReference type="OrthoDB" id="4962908at2"/>
<feature type="transmembrane region" description="Helical" evidence="7">
    <location>
        <begin position="285"/>
        <end position="306"/>
    </location>
</feature>
<feature type="transmembrane region" description="Helical" evidence="7">
    <location>
        <begin position="6"/>
        <end position="24"/>
    </location>
</feature>
<dbReference type="Proteomes" id="UP000294360">
    <property type="component" value="Chromosome"/>
</dbReference>
<feature type="transmembrane region" description="Helical" evidence="7">
    <location>
        <begin position="95"/>
        <end position="115"/>
    </location>
</feature>
<accession>A0A4U8YWF9</accession>
<sequence>MSVLQALDVGLGALVLAVAVWTILAREAFAAVVGYVAYGLLLSIVWVRLFAVDVALTEAAIGSGVTGVLLIGAAARLREAERSTVEEQLSAPWRILAGILCAVVAAALAAVVLLLPDPAPTLAPAAAEHLAATGLGNPITAVLIAYRSFDTMLEKVVLVLAVIGVWSLAPDHLWGGAPGAPRAGRPEGALAFLAQMLAPLGVLIGIHIFWVGADEPGGAFEGGAILAAMWMIVIMARLVEAPQINSLWLRMTLIAGPMVFMAIGAAGVLAAGSFLAYPSGFAKPLILFIEAFMTLTIAAILPMLVAGPPTRAPRP</sequence>
<evidence type="ECO:0000313" key="11">
    <source>
        <dbReference type="Proteomes" id="UP000294360"/>
    </source>
</evidence>
<keyword evidence="5 7" id="KW-1133">Transmembrane helix</keyword>
<dbReference type="InterPro" id="IPR007182">
    <property type="entry name" value="MnhB"/>
</dbReference>
<name>A0A4U8YWF9_METTU</name>
<dbReference type="Pfam" id="PF04039">
    <property type="entry name" value="MnhB"/>
    <property type="match status" value="1"/>
</dbReference>
<comment type="subcellular location">
    <subcellularLocation>
        <location evidence="1">Cell membrane</location>
        <topology evidence="1">Multi-pass membrane protein</topology>
    </subcellularLocation>
</comment>
<feature type="transmembrane region" description="Helical" evidence="7">
    <location>
        <begin position="189"/>
        <end position="213"/>
    </location>
</feature>
<evidence type="ECO:0000259" key="8">
    <source>
        <dbReference type="Pfam" id="PF04039"/>
    </source>
</evidence>
<feature type="transmembrane region" description="Helical" evidence="7">
    <location>
        <begin position="251"/>
        <end position="279"/>
    </location>
</feature>
<dbReference type="PANTHER" id="PTHR33932">
    <property type="entry name" value="NA(+)/H(+) ANTIPORTER SUBUNIT B"/>
    <property type="match status" value="1"/>
</dbReference>
<dbReference type="EMBL" id="LR536450">
    <property type="protein sequence ID" value="VFU07684.1"/>
    <property type="molecule type" value="Genomic_DNA"/>
</dbReference>
<evidence type="ECO:0000256" key="1">
    <source>
        <dbReference type="ARBA" id="ARBA00004651"/>
    </source>
</evidence>
<evidence type="ECO:0000313" key="10">
    <source>
        <dbReference type="EMBL" id="VFU07684.1"/>
    </source>
</evidence>
<feature type="domain" description="MrpA C-terminal/MbhD" evidence="9">
    <location>
        <begin position="13"/>
        <end position="78"/>
    </location>
</feature>
<proteinExistence type="inferred from homology"/>
<keyword evidence="6 7" id="KW-0472">Membrane</keyword>
<keyword evidence="4 7" id="KW-0812">Transmembrane</keyword>
<dbReference type="AlphaFoldDB" id="A0A4U8YWF9"/>